<evidence type="ECO:0000313" key="4">
    <source>
        <dbReference type="EMBL" id="QMV72120.1"/>
    </source>
</evidence>
<dbReference type="InterPro" id="IPR036250">
    <property type="entry name" value="AcylCo_DH-like_C"/>
</dbReference>
<dbReference type="GO" id="GO:0050660">
    <property type="term" value="F:flavin adenine dinucleotide binding"/>
    <property type="evidence" value="ECO:0007669"/>
    <property type="project" value="InterPro"/>
</dbReference>
<dbReference type="Gene3D" id="1.20.140.10">
    <property type="entry name" value="Butyryl-CoA Dehydrogenase, subunit A, domain 3"/>
    <property type="match status" value="1"/>
</dbReference>
<dbReference type="Gene3D" id="1.10.540.10">
    <property type="entry name" value="Acyl-CoA dehydrogenase/oxidase, N-terminal domain"/>
    <property type="match status" value="1"/>
</dbReference>
<organism evidence="4 5">
    <name type="scientific">Comamonas piscis</name>
    <dbReference type="NCBI Taxonomy" id="1562974"/>
    <lineage>
        <taxon>Bacteria</taxon>
        <taxon>Pseudomonadati</taxon>
        <taxon>Pseudomonadota</taxon>
        <taxon>Betaproteobacteria</taxon>
        <taxon>Burkholderiales</taxon>
        <taxon>Comamonadaceae</taxon>
        <taxon>Comamonas</taxon>
    </lineage>
</organism>
<dbReference type="PANTHER" id="PTHR43884:SF12">
    <property type="entry name" value="ISOVALERYL-COA DEHYDROGENASE, MITOCHONDRIAL-RELATED"/>
    <property type="match status" value="1"/>
</dbReference>
<evidence type="ECO:0000256" key="1">
    <source>
        <dbReference type="ARBA" id="ARBA00023002"/>
    </source>
</evidence>
<dbReference type="InterPro" id="IPR013107">
    <property type="entry name" value="Acyl-CoA_DH_C"/>
</dbReference>
<dbReference type="RefSeq" id="WP_182326544.1">
    <property type="nucleotide sequence ID" value="NZ_CP058554.1"/>
</dbReference>
<reference evidence="4 5" key="1">
    <citation type="journal article" date="2020" name="G3 (Bethesda)">
        <title>CeMbio - The Caenorhabditis elegans Microbiome Resource.</title>
        <authorList>
            <person name="Dirksen P."/>
            <person name="Assie A."/>
            <person name="Zimmermann J."/>
            <person name="Zhang F."/>
            <person name="Tietje A.M."/>
            <person name="Marsh S.A."/>
            <person name="Felix M.A."/>
            <person name="Shapira M."/>
            <person name="Kaleta C."/>
            <person name="Schulenburg H."/>
            <person name="Samuel B."/>
        </authorList>
    </citation>
    <scope>NUCLEOTIDE SEQUENCE [LARGE SCALE GENOMIC DNA]</scope>
    <source>
        <strain evidence="4 5">BIGb0172</strain>
    </source>
</reference>
<keyword evidence="1" id="KW-0560">Oxidoreductase</keyword>
<gene>
    <name evidence="4" type="ORF">HS961_04325</name>
</gene>
<dbReference type="SUPFAM" id="SSF56645">
    <property type="entry name" value="Acyl-CoA dehydrogenase NM domain-like"/>
    <property type="match status" value="1"/>
</dbReference>
<dbReference type="Proteomes" id="UP000515240">
    <property type="component" value="Chromosome"/>
</dbReference>
<dbReference type="Gene3D" id="2.40.110.10">
    <property type="entry name" value="Butyryl-CoA Dehydrogenase, subunit A, domain 2"/>
    <property type="match status" value="1"/>
</dbReference>
<dbReference type="AlphaFoldDB" id="A0A7G5EDP5"/>
<dbReference type="KEGG" id="cpis:HS961_04325"/>
<evidence type="ECO:0000259" key="2">
    <source>
        <dbReference type="Pfam" id="PF02771"/>
    </source>
</evidence>
<dbReference type="GO" id="GO:0008470">
    <property type="term" value="F:3-methylbutanoyl-CoA dehydrogenase activity"/>
    <property type="evidence" value="ECO:0007669"/>
    <property type="project" value="TreeGrafter"/>
</dbReference>
<dbReference type="InterPro" id="IPR037069">
    <property type="entry name" value="AcylCoA_DH/ox_N_sf"/>
</dbReference>
<proteinExistence type="predicted"/>
<accession>A0A7G5EDP5</accession>
<dbReference type="EMBL" id="CP058554">
    <property type="protein sequence ID" value="QMV72120.1"/>
    <property type="molecule type" value="Genomic_DNA"/>
</dbReference>
<dbReference type="PIRSF" id="PIRSF016578">
    <property type="entry name" value="HsaA"/>
    <property type="match status" value="1"/>
</dbReference>
<dbReference type="PANTHER" id="PTHR43884">
    <property type="entry name" value="ACYL-COA DEHYDROGENASE"/>
    <property type="match status" value="1"/>
</dbReference>
<protein>
    <submittedName>
        <fullName evidence="4">Acyl-CoA dehydrogenase family protein</fullName>
    </submittedName>
</protein>
<dbReference type="InterPro" id="IPR009100">
    <property type="entry name" value="AcylCoA_DH/oxidase_NM_dom_sf"/>
</dbReference>
<dbReference type="GO" id="GO:0006552">
    <property type="term" value="P:L-leucine catabolic process"/>
    <property type="evidence" value="ECO:0007669"/>
    <property type="project" value="TreeGrafter"/>
</dbReference>
<feature type="domain" description="Acyl-CoA dehydrogenase C-terminal" evidence="3">
    <location>
        <begin position="256"/>
        <end position="392"/>
    </location>
</feature>
<keyword evidence="5" id="KW-1185">Reference proteome</keyword>
<name>A0A7G5EDP5_9BURK</name>
<dbReference type="InterPro" id="IPR013786">
    <property type="entry name" value="AcylCoA_DH/ox_N"/>
</dbReference>
<dbReference type="SUPFAM" id="SSF47203">
    <property type="entry name" value="Acyl-CoA dehydrogenase C-terminal domain-like"/>
    <property type="match status" value="1"/>
</dbReference>
<evidence type="ECO:0000313" key="5">
    <source>
        <dbReference type="Proteomes" id="UP000515240"/>
    </source>
</evidence>
<evidence type="ECO:0000259" key="3">
    <source>
        <dbReference type="Pfam" id="PF08028"/>
    </source>
</evidence>
<dbReference type="InterPro" id="IPR046373">
    <property type="entry name" value="Acyl-CoA_Oxase/DH_mid-dom_sf"/>
</dbReference>
<feature type="domain" description="Acyl-CoA dehydrogenase/oxidase N-terminal" evidence="2">
    <location>
        <begin position="34"/>
        <end position="127"/>
    </location>
</feature>
<dbReference type="Pfam" id="PF02771">
    <property type="entry name" value="Acyl-CoA_dh_N"/>
    <property type="match status" value="1"/>
</dbReference>
<dbReference type="Pfam" id="PF08028">
    <property type="entry name" value="Acyl-CoA_dh_2"/>
    <property type="match status" value="1"/>
</dbReference>
<sequence>MTEATLIRTVTEAAEANDPSLADLRKRFAPVFARIAEGAAEREHSRSLAHAPLQWLRESGFTALRLPQSLGGSGASLEQLVALLVDLAEADPNLTQILRPHFLFVDRVLYQGTPEAQRHWLPLVAQGATFGNATTEVGEGAVGSLQTSLVPDDMAPGQWRLNGQKFYSTGSLYADWISVLARAVVPGQPDQTVHALVAGDAAGVERLDDWRGFGQRLTGSGTTVLRDVQVPAHAVLQFRSGEPSPIVAFAQLFHLASLAGIARALSRDTLAYVQARRRVFSHGAAALPKDDPLVQQIVGQLASTAYMSELVVRDVAQALGPILRSAEAGQARADKAQLDALELRAAQAQVAVVDAVLQAATRMFDVGGSSALAEGLRLDRHWRNARTLASHNPVIYKAKSVGDMLLNGAEPVYFWQVGHAAKNA</sequence>